<reference evidence="1 2" key="2">
    <citation type="submission" date="2015-10" db="EMBL/GenBank/DDBJ databases">
        <title>Comparative genomics and high-throughput reverse genetic screens identify a new phytobacterial MAMP and an Arabidopsis receptor required for immune elicitation.</title>
        <authorList>
            <person name="Mott G.A."/>
            <person name="Thakur S."/>
            <person name="Wang P.W."/>
            <person name="Desveaux D."/>
            <person name="Guttman D.S."/>
        </authorList>
    </citation>
    <scope>NUCLEOTIDE SEQUENCE [LARGE SCALE GENOMIC DNA]</scope>
    <source>
        <strain evidence="1 2">107</strain>
    </source>
</reference>
<sequence length="481" mass="53713">MISNRVQVVIDRFRQFGSTEARWFDPKPQDPSLDGMNGIGSNSYVTDSAIPVFAACMLDFDPKEVGDIALRCQIDLERIHEYFELKNPGIIFSASGVENVDGVEFTKRLFRGMAAAYGRRENFLPSMKKAMSHSMIFALGIMDLGIEGLDMQATLDADLKFLKSYADSGFIDLNRDSFGETLSTMFDSISKIEHLPKSSTELFLTRSGALSPTIIRKSFGQGFWESMLYRKHGSHHVVFDTILRDLIEKHPKEASQILKSLDFDTQDQGVDIGLATWTAGFLEHVLVHAGMQSTAEDVSYKIGLLTSALPRDNALSFKSDNAEIGKALRSNHLFVYFHDLKDLGANLFDHVMESQISIEPEHISRSHFKVWGFLHGLEPVSQNVSPEKLSLYLGHMAKAAATLFPAGHENLELYAPFMVDQVADEVNTLIRISGRVIDYVSLRGLSEDAKEILSGWGLSLKDLDVRRSRTIEHRIGSDLGL</sequence>
<gene>
    <name evidence="1" type="ORF">AC499_0480</name>
</gene>
<accession>A0ABR5KR73</accession>
<dbReference type="Proteomes" id="UP000037943">
    <property type="component" value="Unassembled WGS sequence"/>
</dbReference>
<organism evidence="1 2">
    <name type="scientific">Pseudomonas amygdali pv. lachrymans</name>
    <name type="common">Pseudomonas syringae pv. lachrymans</name>
    <dbReference type="NCBI Taxonomy" id="53707"/>
    <lineage>
        <taxon>Bacteria</taxon>
        <taxon>Pseudomonadati</taxon>
        <taxon>Pseudomonadota</taxon>
        <taxon>Gammaproteobacteria</taxon>
        <taxon>Pseudomonadales</taxon>
        <taxon>Pseudomonadaceae</taxon>
        <taxon>Pseudomonas</taxon>
        <taxon>Pseudomonas amygdali</taxon>
    </lineage>
</organism>
<keyword evidence="2" id="KW-1185">Reference proteome</keyword>
<proteinExistence type="predicted"/>
<comment type="caution">
    <text evidence="1">The sequence shown here is derived from an EMBL/GenBank/DDBJ whole genome shotgun (WGS) entry which is preliminary data.</text>
</comment>
<evidence type="ECO:0000313" key="1">
    <source>
        <dbReference type="EMBL" id="KPC17278.1"/>
    </source>
</evidence>
<dbReference type="EMBL" id="LGLK01000057">
    <property type="protein sequence ID" value="KPC17278.1"/>
    <property type="molecule type" value="Genomic_DNA"/>
</dbReference>
<reference evidence="1 2" key="1">
    <citation type="submission" date="2015-07" db="EMBL/GenBank/DDBJ databases">
        <authorList>
            <person name="O'Brien H.E."/>
            <person name="Thakur S."/>
            <person name="Gong Y."/>
            <person name="Wang P.W."/>
            <person name="Guttman D.S."/>
        </authorList>
    </citation>
    <scope>NUCLEOTIDE SEQUENCE [LARGE SCALE GENOMIC DNA]</scope>
    <source>
        <strain evidence="1 2">107</strain>
    </source>
</reference>
<name>A0ABR5KR73_PSEAV</name>
<evidence type="ECO:0000313" key="2">
    <source>
        <dbReference type="Proteomes" id="UP000037943"/>
    </source>
</evidence>
<protein>
    <submittedName>
        <fullName evidence="1">Uncharacterized protein</fullName>
    </submittedName>
</protein>